<evidence type="ECO:0000256" key="1">
    <source>
        <dbReference type="ARBA" id="ARBA00001947"/>
    </source>
</evidence>
<evidence type="ECO:0000256" key="3">
    <source>
        <dbReference type="ARBA" id="ARBA00022670"/>
    </source>
</evidence>
<evidence type="ECO:0000256" key="12">
    <source>
        <dbReference type="SAM" id="MobiDB-lite"/>
    </source>
</evidence>
<organism evidence="13 14">
    <name type="scientific">Mesorhizobium liriopis</name>
    <dbReference type="NCBI Taxonomy" id="2953882"/>
    <lineage>
        <taxon>Bacteria</taxon>
        <taxon>Pseudomonadati</taxon>
        <taxon>Pseudomonadota</taxon>
        <taxon>Alphaproteobacteria</taxon>
        <taxon>Hyphomicrobiales</taxon>
        <taxon>Phyllobacteriaceae</taxon>
        <taxon>Mesorhizobium</taxon>
    </lineage>
</organism>
<comment type="caution">
    <text evidence="13">The sequence shown here is derived from an EMBL/GenBank/DDBJ whole genome shotgun (WGS) entry which is preliminary data.</text>
</comment>
<evidence type="ECO:0000256" key="11">
    <source>
        <dbReference type="ARBA" id="ARBA00093666"/>
    </source>
</evidence>
<comment type="cofactor">
    <cofactor evidence="1">
        <name>Zn(2+)</name>
        <dbReference type="ChEBI" id="CHEBI:29105"/>
    </cofactor>
</comment>
<reference evidence="13 14" key="1">
    <citation type="submission" date="2022-06" db="EMBL/GenBank/DDBJ databases">
        <title>Mesorhizobium sp. strain RP14 Genome sequencing and assembly.</title>
        <authorList>
            <person name="Kim I."/>
        </authorList>
    </citation>
    <scope>NUCLEOTIDE SEQUENCE [LARGE SCALE GENOMIC DNA]</scope>
    <source>
        <strain evidence="14">RP14(2022)</strain>
    </source>
</reference>
<dbReference type="Proteomes" id="UP001205906">
    <property type="component" value="Unassembled WGS sequence"/>
</dbReference>
<accession>A0ABT1C533</accession>
<evidence type="ECO:0000313" key="14">
    <source>
        <dbReference type="Proteomes" id="UP001205906"/>
    </source>
</evidence>
<evidence type="ECO:0000256" key="8">
    <source>
        <dbReference type="ARBA" id="ARBA00023049"/>
    </source>
</evidence>
<keyword evidence="5" id="KW-0732">Signal</keyword>
<comment type="similarity">
    <text evidence="10">Belongs to the peptidase M15 family.</text>
</comment>
<feature type="region of interest" description="Disordered" evidence="12">
    <location>
        <begin position="261"/>
        <end position="334"/>
    </location>
</feature>
<evidence type="ECO:0000256" key="5">
    <source>
        <dbReference type="ARBA" id="ARBA00022729"/>
    </source>
</evidence>
<dbReference type="Gene3D" id="3.30.1380.10">
    <property type="match status" value="1"/>
</dbReference>
<dbReference type="SUPFAM" id="SSF55166">
    <property type="entry name" value="Hedgehog/DD-peptidase"/>
    <property type="match status" value="1"/>
</dbReference>
<keyword evidence="9" id="KW-0961">Cell wall biogenesis/degradation</keyword>
<protein>
    <recommendedName>
        <fullName evidence="11">Murein endopeptidase K</fullName>
    </recommendedName>
</protein>
<keyword evidence="8" id="KW-0482">Metalloprotease</keyword>
<dbReference type="CDD" id="cd14844">
    <property type="entry name" value="Zn-DD-carboxypeptidase_like"/>
    <property type="match status" value="1"/>
</dbReference>
<sequence length="602" mass="64196">MFASAVAHHSWIGRKPLSLRLLAPFLAVLGALFMTAEDASAETRSLKLHFIHTGEKDEIVFKRNGRYDAAGLKRINNILRDWRRNEPTKMDPRLLDLVWEAYRQTGSSNYITVVSAYRSPATNNMLRGRSRKTGVAKKSQHMLGKAMDFYIPGVKLKTLREIGLKMQGGGVGYYPTSGSPFVHFDVGNVRHWPKMKRSELVALFPNGKTLHVPSDGKPLPGFEQALASYKSRESAGALAIASASSGGDTKKRRGLLAALFGGGDEGEADADDADSSSARETSPRMAVTPRRAPAKPVAQPEPQPAPVETLAEPEAEVEPVPARAPAPAPAPREEVAEPALVAAAPTPERMPFQVLSPEEANRAPIPMVQDEAPVAQTPASVLASLSPRSIPLPAFAAREPSETTPAAEMTALLAQSEPQEQSSGFNGAAPLPSWRPNEPVAENASVLTALAESEQTQQKMADILASPLPASRPAEEMQPAARIAAAAPAAIAPAVMQPKPTEVAAVFAPKSTAKSHRLSRKDARPEVKAKAVALAPASSRWALNGEKGVATSQARVAFDASNARKSPASVYLAGFTKDRAMQADANRFSGKAVNFLPAARFE</sequence>
<dbReference type="Pfam" id="PF05951">
    <property type="entry name" value="Peptidase_M15_2"/>
    <property type="match status" value="1"/>
</dbReference>
<evidence type="ECO:0000256" key="4">
    <source>
        <dbReference type="ARBA" id="ARBA00022723"/>
    </source>
</evidence>
<proteinExistence type="inferred from homology"/>
<dbReference type="InterPro" id="IPR010275">
    <property type="entry name" value="MepK"/>
</dbReference>
<comment type="pathway">
    <text evidence="2">Cell wall biogenesis; cell wall polysaccharide biosynthesis.</text>
</comment>
<evidence type="ECO:0000256" key="10">
    <source>
        <dbReference type="ARBA" id="ARBA00093448"/>
    </source>
</evidence>
<keyword evidence="6" id="KW-0378">Hydrolase</keyword>
<evidence type="ECO:0000256" key="7">
    <source>
        <dbReference type="ARBA" id="ARBA00022833"/>
    </source>
</evidence>
<evidence type="ECO:0000256" key="9">
    <source>
        <dbReference type="ARBA" id="ARBA00023316"/>
    </source>
</evidence>
<keyword evidence="14" id="KW-1185">Reference proteome</keyword>
<evidence type="ECO:0000256" key="6">
    <source>
        <dbReference type="ARBA" id="ARBA00022801"/>
    </source>
</evidence>
<keyword evidence="7" id="KW-0862">Zinc</keyword>
<feature type="compositionally biased region" description="Polar residues" evidence="12">
    <location>
        <begin position="416"/>
        <end position="425"/>
    </location>
</feature>
<dbReference type="InterPro" id="IPR009045">
    <property type="entry name" value="Zn_M74/Hedgehog-like"/>
</dbReference>
<dbReference type="EMBL" id="JAMXQS010000004">
    <property type="protein sequence ID" value="MCO6049924.1"/>
    <property type="molecule type" value="Genomic_DNA"/>
</dbReference>
<name>A0ABT1C533_9HYPH</name>
<gene>
    <name evidence="13" type="ORF">NGM99_08975</name>
</gene>
<evidence type="ECO:0000313" key="13">
    <source>
        <dbReference type="EMBL" id="MCO6049924.1"/>
    </source>
</evidence>
<keyword evidence="3" id="KW-0645">Protease</keyword>
<keyword evidence="4" id="KW-0479">Metal-binding</keyword>
<evidence type="ECO:0000256" key="2">
    <source>
        <dbReference type="ARBA" id="ARBA00004776"/>
    </source>
</evidence>
<dbReference type="PANTHER" id="PTHR37425">
    <property type="match status" value="1"/>
</dbReference>
<feature type="region of interest" description="Disordered" evidence="12">
    <location>
        <begin position="415"/>
        <end position="438"/>
    </location>
</feature>
<feature type="compositionally biased region" description="Acidic residues" evidence="12">
    <location>
        <begin position="264"/>
        <end position="274"/>
    </location>
</feature>
<dbReference type="PANTHER" id="PTHR37425:SF1">
    <property type="entry name" value="OUTER MEMBRANE PROTEIN"/>
    <property type="match status" value="1"/>
</dbReference>